<accession>A0A9K3DX75</accession>
<evidence type="ECO:0000313" key="2">
    <source>
        <dbReference type="EMBL" id="KAF5762603.1"/>
    </source>
</evidence>
<dbReference type="GO" id="GO:0005737">
    <property type="term" value="C:cytoplasm"/>
    <property type="evidence" value="ECO:0000318"/>
    <property type="project" value="GO_Central"/>
</dbReference>
<feature type="region of interest" description="Disordered" evidence="1">
    <location>
        <begin position="76"/>
        <end position="96"/>
    </location>
</feature>
<sequence length="181" mass="20499">MDEDACAINRNTTSDLMMMETRGNSKMKFPKQEEYYYNNNNNNFDACRNKRKFQDEISEELPVAKHTCLCLDISSSSSAKDSNSFSDDAPPSTSSSVNWCEETKTCDDITFYEEEEEEDNSEFSSSMEDLFCSNAVISNNSVLSSGRWNVNQDAAAAAAEQGTEKLTIDKEFEQYFSMLML</sequence>
<dbReference type="EMBL" id="MNCJ02000330">
    <property type="protein sequence ID" value="KAF5762603.1"/>
    <property type="molecule type" value="Genomic_DNA"/>
</dbReference>
<dbReference type="Proteomes" id="UP000215914">
    <property type="component" value="Unassembled WGS sequence"/>
</dbReference>
<name>A0A9K3DX75_HELAN</name>
<dbReference type="GO" id="GO:0009639">
    <property type="term" value="P:response to red or far red light"/>
    <property type="evidence" value="ECO:0007669"/>
    <property type="project" value="InterPro"/>
</dbReference>
<feature type="compositionally biased region" description="Low complexity" evidence="1">
    <location>
        <begin position="76"/>
        <end position="88"/>
    </location>
</feature>
<keyword evidence="3" id="KW-1185">Reference proteome</keyword>
<dbReference type="GO" id="GO:0016607">
    <property type="term" value="C:nuclear speck"/>
    <property type="evidence" value="ECO:0000318"/>
    <property type="project" value="GO_Central"/>
</dbReference>
<evidence type="ECO:0000256" key="1">
    <source>
        <dbReference type="SAM" id="MobiDB-lite"/>
    </source>
</evidence>
<dbReference type="AlphaFoldDB" id="A0A9K3DX75"/>
<dbReference type="GO" id="GO:0051457">
    <property type="term" value="P:maintenance of protein location in nucleus"/>
    <property type="evidence" value="ECO:0000318"/>
    <property type="project" value="GO_Central"/>
</dbReference>
<reference evidence="2" key="2">
    <citation type="submission" date="2020-06" db="EMBL/GenBank/DDBJ databases">
        <title>Helianthus annuus Genome sequencing and assembly Release 2.</title>
        <authorList>
            <person name="Gouzy J."/>
            <person name="Langlade N."/>
            <person name="Munos S."/>
        </authorList>
    </citation>
    <scope>NUCLEOTIDE SEQUENCE</scope>
    <source>
        <tissue evidence="2">Leaves</tissue>
    </source>
</reference>
<dbReference type="GO" id="GO:0061608">
    <property type="term" value="F:nuclear import signal receptor activity"/>
    <property type="evidence" value="ECO:0000318"/>
    <property type="project" value="GO_Central"/>
</dbReference>
<dbReference type="Gramene" id="mRNA:HanXRQr2_Chr15g0670941">
    <property type="protein sequence ID" value="mRNA:HanXRQr2_Chr15g0670941"/>
    <property type="gene ID" value="HanXRQr2_Chr15g0670941"/>
</dbReference>
<evidence type="ECO:0008006" key="4">
    <source>
        <dbReference type="Google" id="ProtNLM"/>
    </source>
</evidence>
<dbReference type="PANTHER" id="PTHR37723:SF1">
    <property type="entry name" value="PROTEIN FAR-RED-ELONGATED HYPOCOTYL 1-LIKE"/>
    <property type="match status" value="1"/>
</dbReference>
<reference evidence="2" key="1">
    <citation type="journal article" date="2017" name="Nature">
        <title>The sunflower genome provides insights into oil metabolism, flowering and Asterid evolution.</title>
        <authorList>
            <person name="Badouin H."/>
            <person name="Gouzy J."/>
            <person name="Grassa C.J."/>
            <person name="Murat F."/>
            <person name="Staton S.E."/>
            <person name="Cottret L."/>
            <person name="Lelandais-Briere C."/>
            <person name="Owens G.L."/>
            <person name="Carrere S."/>
            <person name="Mayjonade B."/>
            <person name="Legrand L."/>
            <person name="Gill N."/>
            <person name="Kane N.C."/>
            <person name="Bowers J.E."/>
            <person name="Hubner S."/>
            <person name="Bellec A."/>
            <person name="Berard A."/>
            <person name="Berges H."/>
            <person name="Blanchet N."/>
            <person name="Boniface M.C."/>
            <person name="Brunel D."/>
            <person name="Catrice O."/>
            <person name="Chaidir N."/>
            <person name="Claudel C."/>
            <person name="Donnadieu C."/>
            <person name="Faraut T."/>
            <person name="Fievet G."/>
            <person name="Helmstetter N."/>
            <person name="King M."/>
            <person name="Knapp S.J."/>
            <person name="Lai Z."/>
            <person name="Le Paslier M.C."/>
            <person name="Lippi Y."/>
            <person name="Lorenzon L."/>
            <person name="Mandel J.R."/>
            <person name="Marage G."/>
            <person name="Marchand G."/>
            <person name="Marquand E."/>
            <person name="Bret-Mestries E."/>
            <person name="Morien E."/>
            <person name="Nambeesan S."/>
            <person name="Nguyen T."/>
            <person name="Pegot-Espagnet P."/>
            <person name="Pouilly N."/>
            <person name="Raftis F."/>
            <person name="Sallet E."/>
            <person name="Schiex T."/>
            <person name="Thomas J."/>
            <person name="Vandecasteele C."/>
            <person name="Vares D."/>
            <person name="Vear F."/>
            <person name="Vautrin S."/>
            <person name="Crespi M."/>
            <person name="Mangin B."/>
            <person name="Burke J.M."/>
            <person name="Salse J."/>
            <person name="Munos S."/>
            <person name="Vincourt P."/>
            <person name="Rieseberg L.H."/>
            <person name="Langlade N.B."/>
        </authorList>
    </citation>
    <scope>NUCLEOTIDE SEQUENCE</scope>
    <source>
        <tissue evidence="2">Leaves</tissue>
    </source>
</reference>
<dbReference type="PANTHER" id="PTHR37723">
    <property type="entry name" value="PROTEIN FAR-RED ELONGATED HYPOCOTYL 1"/>
    <property type="match status" value="1"/>
</dbReference>
<evidence type="ECO:0000313" key="3">
    <source>
        <dbReference type="Proteomes" id="UP000215914"/>
    </source>
</evidence>
<protein>
    <recommendedName>
        <fullName evidence="4">Far-red elongated hypocotyl 1</fullName>
    </recommendedName>
</protein>
<organism evidence="2 3">
    <name type="scientific">Helianthus annuus</name>
    <name type="common">Common sunflower</name>
    <dbReference type="NCBI Taxonomy" id="4232"/>
    <lineage>
        <taxon>Eukaryota</taxon>
        <taxon>Viridiplantae</taxon>
        <taxon>Streptophyta</taxon>
        <taxon>Embryophyta</taxon>
        <taxon>Tracheophyta</taxon>
        <taxon>Spermatophyta</taxon>
        <taxon>Magnoliopsida</taxon>
        <taxon>eudicotyledons</taxon>
        <taxon>Gunneridae</taxon>
        <taxon>Pentapetalae</taxon>
        <taxon>asterids</taxon>
        <taxon>campanulids</taxon>
        <taxon>Asterales</taxon>
        <taxon>Asteraceae</taxon>
        <taxon>Asteroideae</taxon>
        <taxon>Heliantheae alliance</taxon>
        <taxon>Heliantheae</taxon>
        <taxon>Helianthus</taxon>
    </lineage>
</organism>
<proteinExistence type="predicted"/>
<comment type="caution">
    <text evidence="2">The sequence shown here is derived from an EMBL/GenBank/DDBJ whole genome shotgun (WGS) entry which is preliminary data.</text>
</comment>
<dbReference type="InterPro" id="IPR037766">
    <property type="entry name" value="FHY1"/>
</dbReference>
<gene>
    <name evidence="2" type="ORF">HanXRQr2_Chr15g0670941</name>
</gene>
<dbReference type="GO" id="GO:0009416">
    <property type="term" value="P:response to light stimulus"/>
    <property type="evidence" value="ECO:0000318"/>
    <property type="project" value="GO_Central"/>
</dbReference>